<evidence type="ECO:0000259" key="5">
    <source>
        <dbReference type="Pfam" id="PF03466"/>
    </source>
</evidence>
<proteinExistence type="inferred from homology"/>
<dbReference type="AlphaFoldDB" id="A0A916RBF3"/>
<sequence>MKEAAAEAHLYAVASGHLDIAFVFGEVTRKGYRCKRILNEFPLLALPNEHRLAKCEGMKWEQLASETLMLTDDPAGKEIESYVIRNSSKWGGKLRIVRHSISQENLLALIASGMGMTVVPQSAAMLDRPGVAFLPFREEIEPLIYNAVWRAERRLQPVLCRFLRLLESHSA</sequence>
<comment type="similarity">
    <text evidence="1">Belongs to the LysR transcriptional regulatory family.</text>
</comment>
<keyword evidence="2" id="KW-0805">Transcription regulation</keyword>
<evidence type="ECO:0000256" key="1">
    <source>
        <dbReference type="ARBA" id="ARBA00009437"/>
    </source>
</evidence>
<dbReference type="Proteomes" id="UP000636264">
    <property type="component" value="Unassembled WGS sequence"/>
</dbReference>
<comment type="caution">
    <text evidence="6">The sequence shown here is derived from an EMBL/GenBank/DDBJ whole genome shotgun (WGS) entry which is preliminary data.</text>
</comment>
<evidence type="ECO:0000313" key="7">
    <source>
        <dbReference type="Proteomes" id="UP000636264"/>
    </source>
</evidence>
<dbReference type="GO" id="GO:0032993">
    <property type="term" value="C:protein-DNA complex"/>
    <property type="evidence" value="ECO:0007669"/>
    <property type="project" value="TreeGrafter"/>
</dbReference>
<dbReference type="CDD" id="cd08414">
    <property type="entry name" value="PBP2_LTTR_aromatics_like"/>
    <property type="match status" value="1"/>
</dbReference>
<organism evidence="6 7">
    <name type="scientific">Nitratireductor aestuarii</name>
    <dbReference type="NCBI Taxonomy" id="1735103"/>
    <lineage>
        <taxon>Bacteria</taxon>
        <taxon>Pseudomonadati</taxon>
        <taxon>Pseudomonadota</taxon>
        <taxon>Alphaproteobacteria</taxon>
        <taxon>Hyphomicrobiales</taxon>
        <taxon>Phyllobacteriaceae</taxon>
        <taxon>Nitratireductor</taxon>
    </lineage>
</organism>
<dbReference type="SUPFAM" id="SSF53850">
    <property type="entry name" value="Periplasmic binding protein-like II"/>
    <property type="match status" value="1"/>
</dbReference>
<reference evidence="6" key="2">
    <citation type="submission" date="2020-09" db="EMBL/GenBank/DDBJ databases">
        <authorList>
            <person name="Sun Q."/>
            <person name="Zhou Y."/>
        </authorList>
    </citation>
    <scope>NUCLEOTIDE SEQUENCE</scope>
    <source>
        <strain evidence="6">CGMCC 1.15320</strain>
    </source>
</reference>
<dbReference type="PANTHER" id="PTHR30346:SF0">
    <property type="entry name" value="HCA OPERON TRANSCRIPTIONAL ACTIVATOR HCAR"/>
    <property type="match status" value="1"/>
</dbReference>
<keyword evidence="3" id="KW-0238">DNA-binding</keyword>
<dbReference type="InterPro" id="IPR005119">
    <property type="entry name" value="LysR_subst-bd"/>
</dbReference>
<gene>
    <name evidence="6" type="ORF">GCM10011385_00790</name>
</gene>
<evidence type="ECO:0000256" key="3">
    <source>
        <dbReference type="ARBA" id="ARBA00023125"/>
    </source>
</evidence>
<protein>
    <recommendedName>
        <fullName evidence="5">LysR substrate-binding domain-containing protein</fullName>
    </recommendedName>
</protein>
<dbReference type="PANTHER" id="PTHR30346">
    <property type="entry name" value="TRANSCRIPTIONAL DUAL REGULATOR HCAR-RELATED"/>
    <property type="match status" value="1"/>
</dbReference>
<dbReference type="EMBL" id="BMIF01000001">
    <property type="protein sequence ID" value="GGA51358.1"/>
    <property type="molecule type" value="Genomic_DNA"/>
</dbReference>
<evidence type="ECO:0000256" key="2">
    <source>
        <dbReference type="ARBA" id="ARBA00023015"/>
    </source>
</evidence>
<dbReference type="GO" id="GO:0003677">
    <property type="term" value="F:DNA binding"/>
    <property type="evidence" value="ECO:0007669"/>
    <property type="project" value="UniProtKB-KW"/>
</dbReference>
<keyword evidence="4" id="KW-0804">Transcription</keyword>
<evidence type="ECO:0000256" key="4">
    <source>
        <dbReference type="ARBA" id="ARBA00023163"/>
    </source>
</evidence>
<name>A0A916RBF3_9HYPH</name>
<dbReference type="GO" id="GO:0003700">
    <property type="term" value="F:DNA-binding transcription factor activity"/>
    <property type="evidence" value="ECO:0007669"/>
    <property type="project" value="TreeGrafter"/>
</dbReference>
<dbReference type="Gene3D" id="3.40.190.10">
    <property type="entry name" value="Periplasmic binding protein-like II"/>
    <property type="match status" value="2"/>
</dbReference>
<accession>A0A916RBF3</accession>
<evidence type="ECO:0000313" key="6">
    <source>
        <dbReference type="EMBL" id="GGA51358.1"/>
    </source>
</evidence>
<feature type="domain" description="LysR substrate-binding" evidence="5">
    <location>
        <begin position="7"/>
        <end position="169"/>
    </location>
</feature>
<keyword evidence="7" id="KW-1185">Reference proteome</keyword>
<reference evidence="6" key="1">
    <citation type="journal article" date="2014" name="Int. J. Syst. Evol. Microbiol.">
        <title>Complete genome sequence of Corynebacterium casei LMG S-19264T (=DSM 44701T), isolated from a smear-ripened cheese.</title>
        <authorList>
            <consortium name="US DOE Joint Genome Institute (JGI-PGF)"/>
            <person name="Walter F."/>
            <person name="Albersmeier A."/>
            <person name="Kalinowski J."/>
            <person name="Ruckert C."/>
        </authorList>
    </citation>
    <scope>NUCLEOTIDE SEQUENCE</scope>
    <source>
        <strain evidence="6">CGMCC 1.15320</strain>
    </source>
</reference>
<dbReference type="Pfam" id="PF03466">
    <property type="entry name" value="LysR_substrate"/>
    <property type="match status" value="1"/>
</dbReference>